<proteinExistence type="predicted"/>
<comment type="caution">
    <text evidence="2">The sequence shown here is derived from an EMBL/GenBank/DDBJ whole genome shotgun (WGS) entry which is preliminary data.</text>
</comment>
<dbReference type="InterPro" id="IPR036291">
    <property type="entry name" value="NAD(P)-bd_dom_sf"/>
</dbReference>
<dbReference type="GO" id="GO:0004029">
    <property type="term" value="F:aldehyde dehydrogenase (NAD+) activity"/>
    <property type="evidence" value="ECO:0007669"/>
    <property type="project" value="TreeGrafter"/>
</dbReference>
<sequence length="360" mass="39529">MSRILLTGASGYIGGVLLNRIKSDLPTAELYALVRTADQAEKVQSLGAHPVQFNFNKDLPQIAQTVIENGVTIVVHTADAMNFGPAQNFIEALSEVKKRTGRPVHFIHTSGAKFFSSHAGVQLPPGEFIRDTQDTYTLQRTFKSPHAVMNQAVNTNISIFDLSESLDVRAYILVPPMVYGPGEGFGNKISIQFVAIVRLAVALQYLPQIPADDETWVLCHLQDLVSLYMTLLKAITASENPPFGKKHGYYFAENGVFSWKALYEGIASRLGSLGYFKGQTAGEIPLVKATEEHIQRASQVLGIPPAYVTVSVAGKCAIRGENGRQLGWEPKFGLEHLMSVVDQEVDFIIKEDKLRPASDK</sequence>
<protein>
    <submittedName>
        <fullName evidence="2">NAD-P-binding protein</fullName>
    </submittedName>
</protein>
<dbReference type="InterPro" id="IPR051783">
    <property type="entry name" value="NAD(P)-dependent_oxidoreduct"/>
</dbReference>
<dbReference type="Pfam" id="PF01370">
    <property type="entry name" value="Epimerase"/>
    <property type="match status" value="1"/>
</dbReference>
<dbReference type="SUPFAM" id="SSF51735">
    <property type="entry name" value="NAD(P)-binding Rossmann-fold domains"/>
    <property type="match status" value="1"/>
</dbReference>
<dbReference type="GO" id="GO:0005737">
    <property type="term" value="C:cytoplasm"/>
    <property type="evidence" value="ECO:0007669"/>
    <property type="project" value="TreeGrafter"/>
</dbReference>
<evidence type="ECO:0000259" key="1">
    <source>
        <dbReference type="Pfam" id="PF01370"/>
    </source>
</evidence>
<dbReference type="PANTHER" id="PTHR48079">
    <property type="entry name" value="PROTEIN YEEZ"/>
    <property type="match status" value="1"/>
</dbReference>
<reference evidence="2" key="1">
    <citation type="submission" date="2023-03" db="EMBL/GenBank/DDBJ databases">
        <title>Massive genome expansion in bonnet fungi (Mycena s.s.) driven by repeated elements and novel gene families across ecological guilds.</title>
        <authorList>
            <consortium name="Lawrence Berkeley National Laboratory"/>
            <person name="Harder C.B."/>
            <person name="Miyauchi S."/>
            <person name="Viragh M."/>
            <person name="Kuo A."/>
            <person name="Thoen E."/>
            <person name="Andreopoulos B."/>
            <person name="Lu D."/>
            <person name="Skrede I."/>
            <person name="Drula E."/>
            <person name="Henrissat B."/>
            <person name="Morin E."/>
            <person name="Kohler A."/>
            <person name="Barry K."/>
            <person name="LaButti K."/>
            <person name="Morin E."/>
            <person name="Salamov A."/>
            <person name="Lipzen A."/>
            <person name="Mereny Z."/>
            <person name="Hegedus B."/>
            <person name="Baldrian P."/>
            <person name="Stursova M."/>
            <person name="Weitz H."/>
            <person name="Taylor A."/>
            <person name="Grigoriev I.V."/>
            <person name="Nagy L.G."/>
            <person name="Martin F."/>
            <person name="Kauserud H."/>
        </authorList>
    </citation>
    <scope>NUCLEOTIDE SEQUENCE</scope>
    <source>
        <strain evidence="2">CBHHK067</strain>
    </source>
</reference>
<organism evidence="2 3">
    <name type="scientific">Mycena rosella</name>
    <name type="common">Pink bonnet</name>
    <name type="synonym">Agaricus rosellus</name>
    <dbReference type="NCBI Taxonomy" id="1033263"/>
    <lineage>
        <taxon>Eukaryota</taxon>
        <taxon>Fungi</taxon>
        <taxon>Dikarya</taxon>
        <taxon>Basidiomycota</taxon>
        <taxon>Agaricomycotina</taxon>
        <taxon>Agaricomycetes</taxon>
        <taxon>Agaricomycetidae</taxon>
        <taxon>Agaricales</taxon>
        <taxon>Marasmiineae</taxon>
        <taxon>Mycenaceae</taxon>
        <taxon>Mycena</taxon>
    </lineage>
</organism>
<name>A0AAD7GMN7_MYCRO</name>
<dbReference type="Gene3D" id="3.40.50.720">
    <property type="entry name" value="NAD(P)-binding Rossmann-like Domain"/>
    <property type="match status" value="1"/>
</dbReference>
<dbReference type="EMBL" id="JARKIE010000015">
    <property type="protein sequence ID" value="KAJ7702275.1"/>
    <property type="molecule type" value="Genomic_DNA"/>
</dbReference>
<evidence type="ECO:0000313" key="2">
    <source>
        <dbReference type="EMBL" id="KAJ7702275.1"/>
    </source>
</evidence>
<feature type="domain" description="NAD-dependent epimerase/dehydratase" evidence="1">
    <location>
        <begin position="4"/>
        <end position="238"/>
    </location>
</feature>
<evidence type="ECO:0000313" key="3">
    <source>
        <dbReference type="Proteomes" id="UP001221757"/>
    </source>
</evidence>
<accession>A0AAD7GMN7</accession>
<dbReference type="AlphaFoldDB" id="A0AAD7GMN7"/>
<dbReference type="InterPro" id="IPR001509">
    <property type="entry name" value="Epimerase_deHydtase"/>
</dbReference>
<dbReference type="PANTHER" id="PTHR48079:SF6">
    <property type="entry name" value="NAD(P)-BINDING DOMAIN-CONTAINING PROTEIN-RELATED"/>
    <property type="match status" value="1"/>
</dbReference>
<dbReference type="Proteomes" id="UP001221757">
    <property type="component" value="Unassembled WGS sequence"/>
</dbReference>
<keyword evidence="3" id="KW-1185">Reference proteome</keyword>
<gene>
    <name evidence="2" type="ORF">B0H17DRAFT_1239504</name>
</gene>